<dbReference type="PANTHER" id="PTHR30032:SF8">
    <property type="entry name" value="GERMINATION-SPECIFIC N-ACETYLMURAMOYL-L-ALANINE AMIDASE"/>
    <property type="match status" value="1"/>
</dbReference>
<keyword evidence="2" id="KW-1185">Reference proteome</keyword>
<dbReference type="InterPro" id="IPR007253">
    <property type="entry name" value="Cell_wall-bd_2"/>
</dbReference>
<dbReference type="RefSeq" id="WP_211143066.1">
    <property type="nucleotide sequence ID" value="NZ_JAEEGB010000014.1"/>
</dbReference>
<evidence type="ECO:0000313" key="2">
    <source>
        <dbReference type="Proteomes" id="UP000622687"/>
    </source>
</evidence>
<dbReference type="EMBL" id="JAEEGB010000014">
    <property type="protein sequence ID" value="MBI6873643.1"/>
    <property type="molecule type" value="Genomic_DNA"/>
</dbReference>
<gene>
    <name evidence="1" type="ORF">I6U51_13130</name>
</gene>
<proteinExistence type="predicted"/>
<dbReference type="AlphaFoldDB" id="A0A934M5I7"/>
<dbReference type="Gene3D" id="3.40.50.12090">
    <property type="match status" value="2"/>
</dbReference>
<comment type="caution">
    <text evidence="1">The sequence shown here is derived from an EMBL/GenBank/DDBJ whole genome shotgun (WGS) entry which is preliminary data.</text>
</comment>
<dbReference type="Pfam" id="PF04122">
    <property type="entry name" value="CW_binding_2"/>
    <property type="match status" value="3"/>
</dbReference>
<evidence type="ECO:0000313" key="1">
    <source>
        <dbReference type="EMBL" id="MBI6873643.1"/>
    </source>
</evidence>
<dbReference type="Proteomes" id="UP000622687">
    <property type="component" value="Unassembled WGS sequence"/>
</dbReference>
<protein>
    <submittedName>
        <fullName evidence="1">Cell wall-binding repeat-containing protein</fullName>
    </submittedName>
</protein>
<dbReference type="PANTHER" id="PTHR30032">
    <property type="entry name" value="N-ACETYLMURAMOYL-L-ALANINE AMIDASE-RELATED"/>
    <property type="match status" value="1"/>
</dbReference>
<reference evidence="1" key="1">
    <citation type="submission" date="2020-12" db="EMBL/GenBank/DDBJ databases">
        <title>Clostridium thailandense sp. nov., a novel acetogenic bacterium isolated from peat land soil in Thailand.</title>
        <authorList>
            <person name="Chaikitkaew S."/>
            <person name="Birkeland N.K."/>
        </authorList>
    </citation>
    <scope>NUCLEOTIDE SEQUENCE</scope>
    <source>
        <strain evidence="1">DSM 17425</strain>
    </source>
</reference>
<sequence length="467" mass="50688">MLKRNKKFISYVLSMFVITNFIAFSTSIVSAASNRLWGQDRYQTSAAISKEGWTNSEYVVIASGEGYADALCAAPLAKKYNAPILLTESATLNDNVKQEIKRLNAKHVFIIGKYASVSQKVENEIKSLVADIKRLGGDDRYETSVIVAKELENINGITVTSGHGFADALSIASIAAQKGMPILLTGKDKLPEVVKNYIEENNENIKKSYIVGGQGVISDNTAQQVSKAAIRLYGQDRFETNLNVMKYFKQDLKFDNLYVVQADGPTGNEFADALSGSALSAKTSSPIILTYKTIPSATESFIKENIETKSNIIALGGVAAVPESIVKTLENDIDSSNLSQISDGSDGDIQFVFADTSESSFNVYQQNGQTIDIVDKISKSNLTKIRIYSATAKTLTLSINGYKADENVSSGWTDFEVPTAFLGFDNGAPGISQVGLDNLELKNSMDGKLNLIVGNDTDAKSLVIKYR</sequence>
<name>A0A934M5I7_9CLOT</name>
<organism evidence="1 2">
    <name type="scientific">Clostridium aciditolerans</name>
    <dbReference type="NCBI Taxonomy" id="339861"/>
    <lineage>
        <taxon>Bacteria</taxon>
        <taxon>Bacillati</taxon>
        <taxon>Bacillota</taxon>
        <taxon>Clostridia</taxon>
        <taxon>Eubacteriales</taxon>
        <taxon>Clostridiaceae</taxon>
        <taxon>Clostridium</taxon>
    </lineage>
</organism>
<accession>A0A934M5I7</accession>
<dbReference type="InterPro" id="IPR051922">
    <property type="entry name" value="Bact_Sporulation_Assoc"/>
</dbReference>